<accession>A0A5C3NLB1</accession>
<proteinExistence type="predicted"/>
<keyword evidence="1" id="KW-0732">Signal</keyword>
<keyword evidence="3" id="KW-1185">Reference proteome</keyword>
<dbReference type="AlphaFoldDB" id="A0A5C3NLB1"/>
<name>A0A5C3NLB1_9APHY</name>
<protein>
    <submittedName>
        <fullName evidence="2">Uncharacterized protein</fullName>
    </submittedName>
</protein>
<evidence type="ECO:0000256" key="1">
    <source>
        <dbReference type="SAM" id="SignalP"/>
    </source>
</evidence>
<gene>
    <name evidence="2" type="ORF">K466DRAFT_571261</name>
</gene>
<reference evidence="2 3" key="1">
    <citation type="journal article" date="2019" name="Nat. Ecol. Evol.">
        <title>Megaphylogeny resolves global patterns of mushroom evolution.</title>
        <authorList>
            <person name="Varga T."/>
            <person name="Krizsan K."/>
            <person name="Foldi C."/>
            <person name="Dima B."/>
            <person name="Sanchez-Garcia M."/>
            <person name="Sanchez-Ramirez S."/>
            <person name="Szollosi G.J."/>
            <person name="Szarkandi J.G."/>
            <person name="Papp V."/>
            <person name="Albert L."/>
            <person name="Andreopoulos W."/>
            <person name="Angelini C."/>
            <person name="Antonin V."/>
            <person name="Barry K.W."/>
            <person name="Bougher N.L."/>
            <person name="Buchanan P."/>
            <person name="Buyck B."/>
            <person name="Bense V."/>
            <person name="Catcheside P."/>
            <person name="Chovatia M."/>
            <person name="Cooper J."/>
            <person name="Damon W."/>
            <person name="Desjardin D."/>
            <person name="Finy P."/>
            <person name="Geml J."/>
            <person name="Haridas S."/>
            <person name="Hughes K."/>
            <person name="Justo A."/>
            <person name="Karasinski D."/>
            <person name="Kautmanova I."/>
            <person name="Kiss B."/>
            <person name="Kocsube S."/>
            <person name="Kotiranta H."/>
            <person name="LaButti K.M."/>
            <person name="Lechner B.E."/>
            <person name="Liimatainen K."/>
            <person name="Lipzen A."/>
            <person name="Lukacs Z."/>
            <person name="Mihaltcheva S."/>
            <person name="Morgado L.N."/>
            <person name="Niskanen T."/>
            <person name="Noordeloos M.E."/>
            <person name="Ohm R.A."/>
            <person name="Ortiz-Santana B."/>
            <person name="Ovrebo C."/>
            <person name="Racz N."/>
            <person name="Riley R."/>
            <person name="Savchenko A."/>
            <person name="Shiryaev A."/>
            <person name="Soop K."/>
            <person name="Spirin V."/>
            <person name="Szebenyi C."/>
            <person name="Tomsovsky M."/>
            <person name="Tulloss R.E."/>
            <person name="Uehling J."/>
            <person name="Grigoriev I.V."/>
            <person name="Vagvolgyi C."/>
            <person name="Papp T."/>
            <person name="Martin F.M."/>
            <person name="Miettinen O."/>
            <person name="Hibbett D.S."/>
            <person name="Nagy L.G."/>
        </authorList>
    </citation>
    <scope>NUCLEOTIDE SEQUENCE [LARGE SCALE GENOMIC DNA]</scope>
    <source>
        <strain evidence="2 3">HHB13444</strain>
    </source>
</reference>
<dbReference type="InParanoid" id="A0A5C3NLB1"/>
<sequence length="165" mass="17526">MALLTGTLGLTGWLLVISAAASATSLLPAARRRPIPASVPRIIPDVPTRQEEPVLWYQYPRAEGAPLAGFLAQKWPFFTILKPPVRCTPTALSQELQESSKDAALGQPFEAHLGLIVQGTHKTVELTSTCRLPISVSVVVAAGDERIRRAAILAVLTAIPSSSAA</sequence>
<dbReference type="EMBL" id="ML213163">
    <property type="protein sequence ID" value="TFK77782.1"/>
    <property type="molecule type" value="Genomic_DNA"/>
</dbReference>
<dbReference type="Proteomes" id="UP000308197">
    <property type="component" value="Unassembled WGS sequence"/>
</dbReference>
<organism evidence="2 3">
    <name type="scientific">Polyporus arcularius HHB13444</name>
    <dbReference type="NCBI Taxonomy" id="1314778"/>
    <lineage>
        <taxon>Eukaryota</taxon>
        <taxon>Fungi</taxon>
        <taxon>Dikarya</taxon>
        <taxon>Basidiomycota</taxon>
        <taxon>Agaricomycotina</taxon>
        <taxon>Agaricomycetes</taxon>
        <taxon>Polyporales</taxon>
        <taxon>Polyporaceae</taxon>
        <taxon>Polyporus</taxon>
    </lineage>
</organism>
<feature type="signal peptide" evidence="1">
    <location>
        <begin position="1"/>
        <end position="23"/>
    </location>
</feature>
<feature type="non-terminal residue" evidence="2">
    <location>
        <position position="165"/>
    </location>
</feature>
<evidence type="ECO:0000313" key="2">
    <source>
        <dbReference type="EMBL" id="TFK77782.1"/>
    </source>
</evidence>
<evidence type="ECO:0000313" key="3">
    <source>
        <dbReference type="Proteomes" id="UP000308197"/>
    </source>
</evidence>
<feature type="chain" id="PRO_5023065270" evidence="1">
    <location>
        <begin position="24"/>
        <end position="165"/>
    </location>
</feature>